<dbReference type="OrthoDB" id="9781349at2"/>
<dbReference type="PANTHER" id="PTHR35342:SF5">
    <property type="entry name" value="TRICARBOXYLIC TRANSPORT PROTEIN"/>
    <property type="match status" value="1"/>
</dbReference>
<evidence type="ECO:0000313" key="3">
    <source>
        <dbReference type="EMBL" id="OAS82550.1"/>
    </source>
</evidence>
<feature type="transmembrane region" description="Helical" evidence="1">
    <location>
        <begin position="147"/>
        <end position="163"/>
    </location>
</feature>
<organism evidence="3 4">
    <name type="scientific">Metabacillus litoralis</name>
    <dbReference type="NCBI Taxonomy" id="152268"/>
    <lineage>
        <taxon>Bacteria</taxon>
        <taxon>Bacillati</taxon>
        <taxon>Bacillota</taxon>
        <taxon>Bacilli</taxon>
        <taxon>Bacillales</taxon>
        <taxon>Bacillaceae</taxon>
        <taxon>Metabacillus</taxon>
    </lineage>
</organism>
<feature type="transmembrane region" description="Helical" evidence="1">
    <location>
        <begin position="106"/>
        <end position="135"/>
    </location>
</feature>
<comment type="caution">
    <text evidence="3">The sequence shown here is derived from an EMBL/GenBank/DDBJ whole genome shotgun (WGS) entry which is preliminary data.</text>
</comment>
<feature type="transmembrane region" description="Helical" evidence="1">
    <location>
        <begin position="258"/>
        <end position="281"/>
    </location>
</feature>
<feature type="domain" description="DUF112" evidence="2">
    <location>
        <begin position="20"/>
        <end position="436"/>
    </location>
</feature>
<dbReference type="EMBL" id="LWSG01000045">
    <property type="protein sequence ID" value="OAS82550.1"/>
    <property type="molecule type" value="Genomic_DNA"/>
</dbReference>
<reference evidence="4" key="1">
    <citation type="submission" date="2016-04" db="EMBL/GenBank/DDBJ databases">
        <authorList>
            <person name="Lyu Z."/>
            <person name="Lyu W."/>
        </authorList>
    </citation>
    <scope>NUCLEOTIDE SEQUENCE [LARGE SCALE GENOMIC DNA]</scope>
    <source>
        <strain evidence="4">C44</strain>
    </source>
</reference>
<feature type="transmembrane region" description="Helical" evidence="1">
    <location>
        <begin position="433"/>
        <end position="457"/>
    </location>
</feature>
<dbReference type="PANTHER" id="PTHR35342">
    <property type="entry name" value="TRICARBOXYLIC TRANSPORT PROTEIN"/>
    <property type="match status" value="1"/>
</dbReference>
<feature type="transmembrane region" description="Helical" evidence="1">
    <location>
        <begin position="170"/>
        <end position="195"/>
    </location>
</feature>
<feature type="transmembrane region" description="Helical" evidence="1">
    <location>
        <begin position="469"/>
        <end position="489"/>
    </location>
</feature>
<sequence>MEVFSYLLAGFETALTWQNLLYCLIGVSVGMLVGILPGLGPSAGTALLIPMTFAMDPIPAIIMLAGIFYGSMYGGTITTVLVNVPGEAASVITSLDGYPMAKKGRAGVALGLSAIGSFIGGTLSIIGLVIVAPLLVDFALAFGPPEFFALIIFGMTMVIGLAGKSIIKGAIAVTIGLILALVGIAPGSGIVRFSFGSTHLLDGFDFVTIAMGLFGLSEILLSAEQQLKKPDDPPKMGGLFPQRNEWKPSLMSMGRGTLLGFFIGLIPGTSSVVPALMSYSLEKKLAKDPSRFGKGAVEGVAGPETANNSFCGGALIPLFLLGIPSSATMAVLLGAFILHGLTPGPTMFVQNSEFVWAVIASMFIGNALLLFMNLPMAKLWAKVANIPFKLLFPIIISVSIVGTYSISNSLWEVGGFLAFGIIGYLFKKADIPVAPIALVFILGGLMEESLLQSLNLFDGNLLAILSRPISGTLIVLSVIVITLSIIAGIKQKKDNFMDVEV</sequence>
<evidence type="ECO:0000259" key="2">
    <source>
        <dbReference type="Pfam" id="PF01970"/>
    </source>
</evidence>
<evidence type="ECO:0000256" key="1">
    <source>
        <dbReference type="SAM" id="Phobius"/>
    </source>
</evidence>
<dbReference type="Pfam" id="PF01970">
    <property type="entry name" value="TctA"/>
    <property type="match status" value="1"/>
</dbReference>
<dbReference type="STRING" id="152268.A6K24_12965"/>
<keyword evidence="1" id="KW-0812">Transmembrane</keyword>
<dbReference type="RefSeq" id="WP_066340088.1">
    <property type="nucleotide sequence ID" value="NZ_LWSG01000045.1"/>
</dbReference>
<keyword evidence="4" id="KW-1185">Reference proteome</keyword>
<proteinExistence type="predicted"/>
<dbReference type="InterPro" id="IPR002823">
    <property type="entry name" value="DUF112_TM"/>
</dbReference>
<feature type="transmembrane region" description="Helical" evidence="1">
    <location>
        <begin position="60"/>
        <end position="85"/>
    </location>
</feature>
<keyword evidence="1" id="KW-1133">Transmembrane helix</keyword>
<gene>
    <name evidence="3" type="ORF">A6K24_12965</name>
</gene>
<accession>A0A179SNJ6</accession>
<name>A0A179SNJ6_9BACI</name>
<evidence type="ECO:0000313" key="4">
    <source>
        <dbReference type="Proteomes" id="UP000078534"/>
    </source>
</evidence>
<feature type="transmembrane region" description="Helical" evidence="1">
    <location>
        <begin position="410"/>
        <end position="426"/>
    </location>
</feature>
<protein>
    <submittedName>
        <fullName evidence="3">Transporter</fullName>
    </submittedName>
</protein>
<feature type="transmembrane region" description="Helical" evidence="1">
    <location>
        <begin position="354"/>
        <end position="374"/>
    </location>
</feature>
<dbReference type="Proteomes" id="UP000078534">
    <property type="component" value="Unassembled WGS sequence"/>
</dbReference>
<keyword evidence="1" id="KW-0472">Membrane</keyword>
<feature type="transmembrane region" description="Helical" evidence="1">
    <location>
        <begin position="386"/>
        <end position="404"/>
    </location>
</feature>
<feature type="transmembrane region" description="Helical" evidence="1">
    <location>
        <begin position="318"/>
        <end position="342"/>
    </location>
</feature>
<feature type="transmembrane region" description="Helical" evidence="1">
    <location>
        <begin position="20"/>
        <end position="40"/>
    </location>
</feature>
<dbReference type="AlphaFoldDB" id="A0A179SNJ6"/>